<feature type="non-terminal residue" evidence="1">
    <location>
        <position position="95"/>
    </location>
</feature>
<comment type="caution">
    <text evidence="1">The sequence shown here is derived from an EMBL/GenBank/DDBJ whole genome shotgun (WGS) entry which is preliminary data.</text>
</comment>
<dbReference type="InterPro" id="IPR018247">
    <property type="entry name" value="EF_Hand_1_Ca_BS"/>
</dbReference>
<dbReference type="EMBL" id="JADIMZ010000108">
    <property type="protein sequence ID" value="MBO8433070.1"/>
    <property type="molecule type" value="Genomic_DNA"/>
</dbReference>
<protein>
    <recommendedName>
        <fullName evidence="3">EF-hand domain-containing protein</fullName>
    </recommendedName>
</protein>
<evidence type="ECO:0008006" key="3">
    <source>
        <dbReference type="Google" id="ProtNLM"/>
    </source>
</evidence>
<accession>A0A9D9GZQ7</accession>
<dbReference type="AlphaFoldDB" id="A0A9D9GZQ7"/>
<reference evidence="1" key="1">
    <citation type="submission" date="2020-10" db="EMBL/GenBank/DDBJ databases">
        <authorList>
            <person name="Gilroy R."/>
        </authorList>
    </citation>
    <scope>NUCLEOTIDE SEQUENCE</scope>
    <source>
        <strain evidence="1">2889</strain>
    </source>
</reference>
<name>A0A9D9GZQ7_9BACT</name>
<evidence type="ECO:0000313" key="1">
    <source>
        <dbReference type="EMBL" id="MBO8433070.1"/>
    </source>
</evidence>
<evidence type="ECO:0000313" key="2">
    <source>
        <dbReference type="Proteomes" id="UP000823612"/>
    </source>
</evidence>
<dbReference type="Gene3D" id="3.80.10.10">
    <property type="entry name" value="Ribonuclease Inhibitor"/>
    <property type="match status" value="1"/>
</dbReference>
<dbReference type="PROSITE" id="PS00018">
    <property type="entry name" value="EF_HAND_1"/>
    <property type="match status" value="1"/>
</dbReference>
<proteinExistence type="predicted"/>
<organism evidence="1 2">
    <name type="scientific">Candidatus Pullibacteroides excrementavium</name>
    <dbReference type="NCBI Taxonomy" id="2840905"/>
    <lineage>
        <taxon>Bacteria</taxon>
        <taxon>Pseudomonadati</taxon>
        <taxon>Bacteroidota</taxon>
        <taxon>Bacteroidia</taxon>
        <taxon>Bacteroidales</taxon>
        <taxon>Candidatus Pullibacteroides</taxon>
    </lineage>
</organism>
<reference evidence="1" key="2">
    <citation type="journal article" date="2021" name="PeerJ">
        <title>Extensive microbial diversity within the chicken gut microbiome revealed by metagenomics and culture.</title>
        <authorList>
            <person name="Gilroy R."/>
            <person name="Ravi A."/>
            <person name="Getino M."/>
            <person name="Pursley I."/>
            <person name="Horton D.L."/>
            <person name="Alikhan N.F."/>
            <person name="Baker D."/>
            <person name="Gharbi K."/>
            <person name="Hall N."/>
            <person name="Watson M."/>
            <person name="Adriaenssens E.M."/>
            <person name="Foster-Nyarko E."/>
            <person name="Jarju S."/>
            <person name="Secka A."/>
            <person name="Antonio M."/>
            <person name="Oren A."/>
            <person name="Chaudhuri R.R."/>
            <person name="La Ragione R."/>
            <person name="Hildebrand F."/>
            <person name="Pallen M.J."/>
        </authorList>
    </citation>
    <scope>NUCLEOTIDE SEQUENCE</scope>
    <source>
        <strain evidence="1">2889</strain>
    </source>
</reference>
<dbReference type="Proteomes" id="UP000823612">
    <property type="component" value="Unassembled WGS sequence"/>
</dbReference>
<gene>
    <name evidence="1" type="ORF">IAB08_07240</name>
</gene>
<sequence length="95" mass="10886">MLLPLMALCLAGCHPEEDKSLRIDGQNFPDDVFRSYLTENFDLDGNGVLDEDEILAVDSINVRNHFSNPMSGVIYTLDMIDRFENLRYLDCYGHQ</sequence>
<dbReference type="InterPro" id="IPR032675">
    <property type="entry name" value="LRR_dom_sf"/>
</dbReference>